<dbReference type="InterPro" id="IPR000203">
    <property type="entry name" value="GPS"/>
</dbReference>
<organism evidence="8 10">
    <name type="scientific">Didymodactylos carnosus</name>
    <dbReference type="NCBI Taxonomy" id="1234261"/>
    <lineage>
        <taxon>Eukaryota</taxon>
        <taxon>Metazoa</taxon>
        <taxon>Spiralia</taxon>
        <taxon>Gnathifera</taxon>
        <taxon>Rotifera</taxon>
        <taxon>Eurotatoria</taxon>
        <taxon>Bdelloidea</taxon>
        <taxon>Philodinida</taxon>
        <taxon>Philodinidae</taxon>
        <taxon>Didymodactylos</taxon>
    </lineage>
</organism>
<keyword evidence="5" id="KW-1015">Disulfide bond</keyword>
<dbReference type="Proteomes" id="UP000677228">
    <property type="component" value="Unassembled WGS sequence"/>
</dbReference>
<dbReference type="Gene3D" id="2.60.220.50">
    <property type="match status" value="1"/>
</dbReference>
<reference evidence="8" key="1">
    <citation type="submission" date="2021-02" db="EMBL/GenBank/DDBJ databases">
        <authorList>
            <person name="Nowell W R."/>
        </authorList>
    </citation>
    <scope>NUCLEOTIDE SEQUENCE</scope>
</reference>
<evidence type="ECO:0000256" key="4">
    <source>
        <dbReference type="ARBA" id="ARBA00023136"/>
    </source>
</evidence>
<gene>
    <name evidence="8" type="ORF">OVA965_LOCUS17203</name>
    <name evidence="9" type="ORF">TMI583_LOCUS17214</name>
</gene>
<comment type="subcellular location">
    <subcellularLocation>
        <location evidence="1">Membrane</location>
    </subcellularLocation>
</comment>
<evidence type="ECO:0000259" key="7">
    <source>
        <dbReference type="PROSITE" id="PS50221"/>
    </source>
</evidence>
<dbReference type="Proteomes" id="UP000682733">
    <property type="component" value="Unassembled WGS sequence"/>
</dbReference>
<evidence type="ECO:0000256" key="1">
    <source>
        <dbReference type="ARBA" id="ARBA00004370"/>
    </source>
</evidence>
<dbReference type="PROSITE" id="PS50221">
    <property type="entry name" value="GAIN_B"/>
    <property type="match status" value="1"/>
</dbReference>
<protein>
    <recommendedName>
        <fullName evidence="7">GAIN-B domain-containing protein</fullName>
    </recommendedName>
</protein>
<evidence type="ECO:0000256" key="3">
    <source>
        <dbReference type="ARBA" id="ARBA00022989"/>
    </source>
</evidence>
<comment type="caution">
    <text evidence="8">The sequence shown here is derived from an EMBL/GenBank/DDBJ whole genome shotgun (WGS) entry which is preliminary data.</text>
</comment>
<accession>A0A8S2E339</accession>
<keyword evidence="2 6" id="KW-0812">Transmembrane</keyword>
<evidence type="ECO:0000313" key="9">
    <source>
        <dbReference type="EMBL" id="CAF3822721.1"/>
    </source>
</evidence>
<evidence type="ECO:0000313" key="10">
    <source>
        <dbReference type="Proteomes" id="UP000677228"/>
    </source>
</evidence>
<feature type="transmembrane region" description="Helical" evidence="6">
    <location>
        <begin position="279"/>
        <end position="302"/>
    </location>
</feature>
<sequence length="357" mass="40373">MLSQITQVVSQINCSTGYMYSSVNRSCVSFIEAIYNSLFILNSTNVDTNGLADALEDYYEALTNIDITENSSLLLDANQLDHIIDMGININIMRNTSDLFLLSSNDTLIIGAVLYSYLFHQGGDIITNSNVNNFRPNISSAVIVNNTVQLKIQLLKFLLIKKPDNYKQYDKNDTILISSVIIVSINLIIEQQADIMLYFSPIYNTSEITPTTSLSSLQCSFWDGNGWNQTGCKLIGYNSIMHVYECYCTHATTFALLWLPLSEICMGPFLRISYTASLIITWMFIIGSGLEGVWSILLYLLVRRSNKEQTKRLKKSMTTPITITRTSPTIKQILDKQQSFINLRLKQDYALTNEILL</sequence>
<evidence type="ECO:0000313" key="8">
    <source>
        <dbReference type="EMBL" id="CAF1056587.1"/>
    </source>
</evidence>
<name>A0A8S2E339_9BILA</name>
<keyword evidence="4 6" id="KW-0472">Membrane</keyword>
<evidence type="ECO:0000256" key="5">
    <source>
        <dbReference type="ARBA" id="ARBA00023157"/>
    </source>
</evidence>
<dbReference type="InterPro" id="IPR046338">
    <property type="entry name" value="GAIN_dom_sf"/>
</dbReference>
<dbReference type="Pfam" id="PF01825">
    <property type="entry name" value="GPS"/>
    <property type="match status" value="1"/>
</dbReference>
<proteinExistence type="predicted"/>
<evidence type="ECO:0000256" key="2">
    <source>
        <dbReference type="ARBA" id="ARBA00022692"/>
    </source>
</evidence>
<dbReference type="GO" id="GO:0016020">
    <property type="term" value="C:membrane"/>
    <property type="evidence" value="ECO:0007669"/>
    <property type="project" value="UniProtKB-SubCell"/>
</dbReference>
<keyword evidence="3 6" id="KW-1133">Transmembrane helix</keyword>
<dbReference type="InterPro" id="IPR057244">
    <property type="entry name" value="GAIN_B"/>
</dbReference>
<feature type="domain" description="GAIN-B" evidence="7">
    <location>
        <begin position="58"/>
        <end position="264"/>
    </location>
</feature>
<dbReference type="AlphaFoldDB" id="A0A8S2E339"/>
<evidence type="ECO:0000256" key="6">
    <source>
        <dbReference type="SAM" id="Phobius"/>
    </source>
</evidence>
<dbReference type="EMBL" id="CAJNOK010008186">
    <property type="protein sequence ID" value="CAF1056587.1"/>
    <property type="molecule type" value="Genomic_DNA"/>
</dbReference>
<dbReference type="EMBL" id="CAJOBA010008201">
    <property type="protein sequence ID" value="CAF3822721.1"/>
    <property type="molecule type" value="Genomic_DNA"/>
</dbReference>